<protein>
    <submittedName>
        <fullName evidence="1">Uncharacterized protein</fullName>
    </submittedName>
</protein>
<keyword evidence="2" id="KW-1185">Reference proteome</keyword>
<evidence type="ECO:0000313" key="1">
    <source>
        <dbReference type="EMBL" id="KAI9909369.1"/>
    </source>
</evidence>
<comment type="caution">
    <text evidence="1">The sequence shown here is derived from an EMBL/GenBank/DDBJ whole genome shotgun (WGS) entry which is preliminary data.</text>
</comment>
<organism evidence="1 2">
    <name type="scientific">Peronosclerospora sorghi</name>
    <dbReference type="NCBI Taxonomy" id="230839"/>
    <lineage>
        <taxon>Eukaryota</taxon>
        <taxon>Sar</taxon>
        <taxon>Stramenopiles</taxon>
        <taxon>Oomycota</taxon>
        <taxon>Peronosporomycetes</taxon>
        <taxon>Peronosporales</taxon>
        <taxon>Peronosporaceae</taxon>
        <taxon>Peronosclerospora</taxon>
    </lineage>
</organism>
<accession>A0ACC0VSA6</accession>
<evidence type="ECO:0000313" key="2">
    <source>
        <dbReference type="Proteomes" id="UP001163321"/>
    </source>
</evidence>
<reference evidence="1 2" key="1">
    <citation type="journal article" date="2022" name="bioRxiv">
        <title>The genome of the oomycete Peronosclerospora sorghi, a cosmopolitan pathogen of maize and sorghum, is inflated with dispersed pseudogenes.</title>
        <authorList>
            <person name="Fletcher K."/>
            <person name="Martin F."/>
            <person name="Isakeit T."/>
            <person name="Cavanaugh K."/>
            <person name="Magill C."/>
            <person name="Michelmore R."/>
        </authorList>
    </citation>
    <scope>NUCLEOTIDE SEQUENCE [LARGE SCALE GENOMIC DNA]</scope>
    <source>
        <strain evidence="1">P6</strain>
    </source>
</reference>
<name>A0ACC0VSA6_9STRA</name>
<sequence length="107" mass="12180">MQSMPCLFQPSPFHNIDPKLVLLIAYDWTIAHPAAFDVVAFHSLRFLVVCYCLQWRHLLDTRRWGSLSSVNTSHNDDSSRPFRLLGPGSRAPTLSPICIVAVPKFRM</sequence>
<gene>
    <name evidence="1" type="ORF">PsorP6_014548</name>
</gene>
<dbReference type="EMBL" id="CM047586">
    <property type="protein sequence ID" value="KAI9909369.1"/>
    <property type="molecule type" value="Genomic_DNA"/>
</dbReference>
<dbReference type="Proteomes" id="UP001163321">
    <property type="component" value="Chromosome 7"/>
</dbReference>
<proteinExistence type="predicted"/>